<accession>X1Q679</accession>
<evidence type="ECO:0008006" key="2">
    <source>
        <dbReference type="Google" id="ProtNLM"/>
    </source>
</evidence>
<sequence>ITSTSHRVGYATIDWSPDGKQIAYFSQDNTIDLIPVEGGPSKTLVKVDGINSHWELSWSPDGKQIAYSCKWRIYTVPVEGGQPIEVKTGLDAEASNLSWSPDMFGIGY</sequence>
<organism evidence="1">
    <name type="scientific">marine sediment metagenome</name>
    <dbReference type="NCBI Taxonomy" id="412755"/>
    <lineage>
        <taxon>unclassified sequences</taxon>
        <taxon>metagenomes</taxon>
        <taxon>ecological metagenomes</taxon>
    </lineage>
</organism>
<dbReference type="Gene3D" id="2.120.10.30">
    <property type="entry name" value="TolB, C-terminal domain"/>
    <property type="match status" value="1"/>
</dbReference>
<dbReference type="InterPro" id="IPR011659">
    <property type="entry name" value="WD40"/>
</dbReference>
<feature type="non-terminal residue" evidence="1">
    <location>
        <position position="1"/>
    </location>
</feature>
<dbReference type="AlphaFoldDB" id="X1Q679"/>
<dbReference type="InterPro" id="IPR011042">
    <property type="entry name" value="6-blade_b-propeller_TolB-like"/>
</dbReference>
<reference evidence="1" key="1">
    <citation type="journal article" date="2014" name="Front. Microbiol.">
        <title>High frequency of phylogenetically diverse reductive dehalogenase-homologous genes in deep subseafloor sedimentary metagenomes.</title>
        <authorList>
            <person name="Kawai M."/>
            <person name="Futagami T."/>
            <person name="Toyoda A."/>
            <person name="Takaki Y."/>
            <person name="Nishi S."/>
            <person name="Hori S."/>
            <person name="Arai W."/>
            <person name="Tsubouchi T."/>
            <person name="Morono Y."/>
            <person name="Uchiyama I."/>
            <person name="Ito T."/>
            <person name="Fujiyama A."/>
            <person name="Inagaki F."/>
            <person name="Takami H."/>
        </authorList>
    </citation>
    <scope>NUCLEOTIDE SEQUENCE</scope>
    <source>
        <strain evidence="1">Expedition CK06-06</strain>
    </source>
</reference>
<dbReference type="EMBL" id="BARV01043526">
    <property type="protein sequence ID" value="GAI63997.1"/>
    <property type="molecule type" value="Genomic_DNA"/>
</dbReference>
<dbReference type="SUPFAM" id="SSF82171">
    <property type="entry name" value="DPP6 N-terminal domain-like"/>
    <property type="match status" value="1"/>
</dbReference>
<evidence type="ECO:0000313" key="1">
    <source>
        <dbReference type="EMBL" id="GAI63997.1"/>
    </source>
</evidence>
<protein>
    <recommendedName>
        <fullName evidence="2">Dipeptidylpeptidase IV N-terminal domain-containing protein</fullName>
    </recommendedName>
</protein>
<gene>
    <name evidence="1" type="ORF">S06H3_64934</name>
</gene>
<name>X1Q679_9ZZZZ</name>
<proteinExistence type="predicted"/>
<feature type="non-terminal residue" evidence="1">
    <location>
        <position position="108"/>
    </location>
</feature>
<dbReference type="Pfam" id="PF07676">
    <property type="entry name" value="PD40"/>
    <property type="match status" value="2"/>
</dbReference>
<comment type="caution">
    <text evidence="1">The sequence shown here is derived from an EMBL/GenBank/DDBJ whole genome shotgun (WGS) entry which is preliminary data.</text>
</comment>